<proteinExistence type="inferred from homology"/>
<reference evidence="5" key="1">
    <citation type="journal article" date="2023" name="G3 (Bethesda)">
        <title>Whole genome assemblies of Zophobas morio and Tenebrio molitor.</title>
        <authorList>
            <person name="Kaur S."/>
            <person name="Stinson S.A."/>
            <person name="diCenzo G.C."/>
        </authorList>
    </citation>
    <scope>NUCLEOTIDE SEQUENCE</scope>
    <source>
        <strain evidence="5">QUZm001</strain>
    </source>
</reference>
<dbReference type="Pfam" id="PF06585">
    <property type="entry name" value="JHBP"/>
    <property type="match status" value="1"/>
</dbReference>
<evidence type="ECO:0000256" key="3">
    <source>
        <dbReference type="ARBA" id="ARBA00060902"/>
    </source>
</evidence>
<dbReference type="InterPro" id="IPR038606">
    <property type="entry name" value="To_sf"/>
</dbReference>
<comment type="caution">
    <text evidence="5">The sequence shown here is derived from an EMBL/GenBank/DDBJ whole genome shotgun (WGS) entry which is preliminary data.</text>
</comment>
<feature type="chain" id="PRO_5041431274" evidence="4">
    <location>
        <begin position="19"/>
        <end position="254"/>
    </location>
</feature>
<keyword evidence="1 4" id="KW-0732">Signal</keyword>
<dbReference type="PANTHER" id="PTHR11008:SF35">
    <property type="entry name" value="PROTEIN TAKEOUT-LIKE PROTEIN"/>
    <property type="match status" value="1"/>
</dbReference>
<evidence type="ECO:0000256" key="2">
    <source>
        <dbReference type="ARBA" id="ARBA00023108"/>
    </source>
</evidence>
<keyword evidence="2" id="KW-0090">Biological rhythms</keyword>
<evidence type="ECO:0000256" key="4">
    <source>
        <dbReference type="SAM" id="SignalP"/>
    </source>
</evidence>
<evidence type="ECO:0000313" key="5">
    <source>
        <dbReference type="EMBL" id="KAJ3654880.1"/>
    </source>
</evidence>
<protein>
    <submittedName>
        <fullName evidence="5">Uncharacterized protein</fullName>
    </submittedName>
</protein>
<dbReference type="PANTHER" id="PTHR11008">
    <property type="entry name" value="PROTEIN TAKEOUT-LIKE PROTEIN"/>
    <property type="match status" value="1"/>
</dbReference>
<dbReference type="EMBL" id="JALNTZ010000004">
    <property type="protein sequence ID" value="KAJ3654880.1"/>
    <property type="molecule type" value="Genomic_DNA"/>
</dbReference>
<keyword evidence="6" id="KW-1185">Reference proteome</keyword>
<sequence length="254" mass="28864">MKMIVVYILVVLLKVVSADEKNTTFTTPEYIIPCYKSDPEINKCLEHTFNHLRPYLLNGIQDINVPSIDPLKIDRLVMENGQGAFRIRALFHNVTAAGGSNYTINKIKADIVNYNIELGFKLPRVEIKGKYEVSGNVLLFPVRSKGDFWAIFVDVDAAAKIYGKEFKDKSNTRYMRIEKLFIDFKLQKSRFRVRDVINHGNIIGEAMNQFLNSNANEIIAEMKPAANAAIAKHFKAFLNSALLKLPLKVWLPDA</sequence>
<dbReference type="InterPro" id="IPR010562">
    <property type="entry name" value="Haemolymph_juvenile_hormone-bd"/>
</dbReference>
<evidence type="ECO:0000256" key="1">
    <source>
        <dbReference type="ARBA" id="ARBA00022729"/>
    </source>
</evidence>
<gene>
    <name evidence="5" type="ORF">Zmor_014033</name>
</gene>
<name>A0AA38IEZ1_9CUCU</name>
<dbReference type="Gene3D" id="3.15.10.30">
    <property type="entry name" value="Haemolymph juvenile hormone binding protein"/>
    <property type="match status" value="1"/>
</dbReference>
<dbReference type="AlphaFoldDB" id="A0AA38IEZ1"/>
<dbReference type="FunFam" id="3.15.10.30:FF:000001">
    <property type="entry name" value="Takeout-like protein 1"/>
    <property type="match status" value="1"/>
</dbReference>
<dbReference type="Proteomes" id="UP001168821">
    <property type="component" value="Unassembled WGS sequence"/>
</dbReference>
<comment type="similarity">
    <text evidence="3">Belongs to the TO family.</text>
</comment>
<organism evidence="5 6">
    <name type="scientific">Zophobas morio</name>
    <dbReference type="NCBI Taxonomy" id="2755281"/>
    <lineage>
        <taxon>Eukaryota</taxon>
        <taxon>Metazoa</taxon>
        <taxon>Ecdysozoa</taxon>
        <taxon>Arthropoda</taxon>
        <taxon>Hexapoda</taxon>
        <taxon>Insecta</taxon>
        <taxon>Pterygota</taxon>
        <taxon>Neoptera</taxon>
        <taxon>Endopterygota</taxon>
        <taxon>Coleoptera</taxon>
        <taxon>Polyphaga</taxon>
        <taxon>Cucujiformia</taxon>
        <taxon>Tenebrionidae</taxon>
        <taxon>Zophobas</taxon>
    </lineage>
</organism>
<feature type="signal peptide" evidence="4">
    <location>
        <begin position="1"/>
        <end position="18"/>
    </location>
</feature>
<dbReference type="GO" id="GO:0007623">
    <property type="term" value="P:circadian rhythm"/>
    <property type="evidence" value="ECO:0007669"/>
    <property type="project" value="UniProtKB-ARBA"/>
</dbReference>
<evidence type="ECO:0000313" key="6">
    <source>
        <dbReference type="Proteomes" id="UP001168821"/>
    </source>
</evidence>
<accession>A0AA38IEZ1</accession>
<dbReference type="SMART" id="SM00700">
    <property type="entry name" value="JHBP"/>
    <property type="match status" value="1"/>
</dbReference>
<dbReference type="GO" id="GO:0005615">
    <property type="term" value="C:extracellular space"/>
    <property type="evidence" value="ECO:0007669"/>
    <property type="project" value="TreeGrafter"/>
</dbReference>